<keyword evidence="1" id="KW-1133">Transmembrane helix</keyword>
<organism evidence="2 3">
    <name type="scientific">Xanthoceras sorbifolium</name>
    <dbReference type="NCBI Taxonomy" id="99658"/>
    <lineage>
        <taxon>Eukaryota</taxon>
        <taxon>Viridiplantae</taxon>
        <taxon>Streptophyta</taxon>
        <taxon>Embryophyta</taxon>
        <taxon>Tracheophyta</taxon>
        <taxon>Spermatophyta</taxon>
        <taxon>Magnoliopsida</taxon>
        <taxon>eudicotyledons</taxon>
        <taxon>Gunneridae</taxon>
        <taxon>Pentapetalae</taxon>
        <taxon>rosids</taxon>
        <taxon>malvids</taxon>
        <taxon>Sapindales</taxon>
        <taxon>Sapindaceae</taxon>
        <taxon>Xanthoceroideae</taxon>
        <taxon>Xanthoceras</taxon>
    </lineage>
</organism>
<keyword evidence="3" id="KW-1185">Reference proteome</keyword>
<comment type="caution">
    <text evidence="2">The sequence shown here is derived from an EMBL/GenBank/DDBJ whole genome shotgun (WGS) entry which is preliminary data.</text>
</comment>
<feature type="transmembrane region" description="Helical" evidence="1">
    <location>
        <begin position="104"/>
        <end position="122"/>
    </location>
</feature>
<gene>
    <name evidence="2" type="ORF">JRO89_XS02G0024500</name>
</gene>
<sequence length="132" mass="15436">MFYGTPSIQKRSSFFDGFTLNPLPYPVLLILAVTFIFLGISWYFSYEEVIESAEEQMGWILFVIPVVLIVLVKWLSSFESDLFFSSRSPWDQRRRTYHQPSEGSSPWGVAAFIVLLLVLLQYQSAFHESWFF</sequence>
<keyword evidence="1" id="KW-0472">Membrane</keyword>
<evidence type="ECO:0000313" key="3">
    <source>
        <dbReference type="Proteomes" id="UP000827721"/>
    </source>
</evidence>
<accession>A0ABQ8IEL0</accession>
<dbReference type="EMBL" id="JAFEMO010000002">
    <property type="protein sequence ID" value="KAH7574943.1"/>
    <property type="molecule type" value="Genomic_DNA"/>
</dbReference>
<evidence type="ECO:0000313" key="2">
    <source>
        <dbReference type="EMBL" id="KAH7574943.1"/>
    </source>
</evidence>
<protein>
    <submittedName>
        <fullName evidence="2">Uncharacterized protein</fullName>
    </submittedName>
</protein>
<feature type="transmembrane region" description="Helical" evidence="1">
    <location>
        <begin position="23"/>
        <end position="45"/>
    </location>
</feature>
<reference evidence="2 3" key="1">
    <citation type="submission" date="2021-02" db="EMBL/GenBank/DDBJ databases">
        <title>Plant Genome Project.</title>
        <authorList>
            <person name="Zhang R.-G."/>
        </authorList>
    </citation>
    <scope>NUCLEOTIDE SEQUENCE [LARGE SCALE GENOMIC DNA]</scope>
    <source>
        <tissue evidence="2">Leaves</tissue>
    </source>
</reference>
<evidence type="ECO:0000256" key="1">
    <source>
        <dbReference type="SAM" id="Phobius"/>
    </source>
</evidence>
<proteinExistence type="predicted"/>
<dbReference type="PANTHER" id="PTHR33306">
    <property type="entry name" value="EXPRESSED PROTEIN-RELATED-RELATED"/>
    <property type="match status" value="1"/>
</dbReference>
<dbReference type="Proteomes" id="UP000827721">
    <property type="component" value="Unassembled WGS sequence"/>
</dbReference>
<keyword evidence="1" id="KW-0812">Transmembrane</keyword>
<name>A0ABQ8IEL0_9ROSI</name>
<dbReference type="PANTHER" id="PTHR33306:SF7">
    <property type="entry name" value="EXPRESSED PROTEIN"/>
    <property type="match status" value="1"/>
</dbReference>
<feature type="transmembrane region" description="Helical" evidence="1">
    <location>
        <begin position="57"/>
        <end position="76"/>
    </location>
</feature>